<evidence type="ECO:0000256" key="7">
    <source>
        <dbReference type="ARBA" id="ARBA00022840"/>
    </source>
</evidence>
<evidence type="ECO:0000256" key="5">
    <source>
        <dbReference type="ARBA" id="ARBA00022741"/>
    </source>
</evidence>
<keyword evidence="4" id="KW-0808">Transferase</keyword>
<evidence type="ECO:0000256" key="4">
    <source>
        <dbReference type="ARBA" id="ARBA00022679"/>
    </source>
</evidence>
<dbReference type="GO" id="GO:0005737">
    <property type="term" value="C:cytoplasm"/>
    <property type="evidence" value="ECO:0007669"/>
    <property type="project" value="InterPro"/>
</dbReference>
<dbReference type="InterPro" id="IPR004654">
    <property type="entry name" value="ROK_glcA"/>
</dbReference>
<dbReference type="PROSITE" id="PS01125">
    <property type="entry name" value="ROK"/>
    <property type="match status" value="1"/>
</dbReference>
<evidence type="ECO:0000256" key="1">
    <source>
        <dbReference type="ARBA" id="ARBA00006479"/>
    </source>
</evidence>
<dbReference type="PANTHER" id="PTHR18964:SF149">
    <property type="entry name" value="BIFUNCTIONAL UDP-N-ACETYLGLUCOSAMINE 2-EPIMERASE_N-ACETYLMANNOSAMINE KINASE"/>
    <property type="match status" value="1"/>
</dbReference>
<evidence type="ECO:0000256" key="6">
    <source>
        <dbReference type="ARBA" id="ARBA00022777"/>
    </source>
</evidence>
<dbReference type="Gene3D" id="3.30.420.40">
    <property type="match status" value="2"/>
</dbReference>
<keyword evidence="6 9" id="KW-0418">Kinase</keyword>
<dbReference type="EMBL" id="KC246825">
    <property type="protein sequence ID" value="AHF25246.1"/>
    <property type="molecule type" value="Genomic_DNA"/>
</dbReference>
<evidence type="ECO:0000256" key="3">
    <source>
        <dbReference type="ARBA" id="ARBA00014701"/>
    </source>
</evidence>
<dbReference type="GO" id="GO:0004340">
    <property type="term" value="F:glucokinase activity"/>
    <property type="evidence" value="ECO:0007669"/>
    <property type="project" value="UniProtKB-EC"/>
</dbReference>
<sequence length="313" mass="32908">MIRIGVDVGGTGIKVGAVDAEYRIIRENSIPTRTDMPFEEQVGRIADCIVSTVREAGLTEDDIASVGVGIPGIASAKTGEIIKCTNMGWHHVPFRDVFRTFLDKPVAIDNDANVAALAESVAGISAGTSSSVFITIGTGIGSGIILNGKIWSGAHHIGAELGHVIFDLDGVPCTCGNHGCLERYCSATALIRMAREAASEHPESMILELAKGDPARIEAKTLFDAARAQDPVAVSVYGRYISFLAQAVASVVNLLDPEIIVLGGGVSKAGDFLLEPLVREYPKYVLFNDQPLPPVRIAVLGSEAGIIGAAMLS</sequence>
<organism evidence="9">
    <name type="scientific">uncultured bacterium Contig90</name>
    <dbReference type="NCBI Taxonomy" id="1393628"/>
    <lineage>
        <taxon>Bacteria</taxon>
        <taxon>environmental samples</taxon>
    </lineage>
</organism>
<dbReference type="InterPro" id="IPR043129">
    <property type="entry name" value="ATPase_NBD"/>
</dbReference>
<proteinExistence type="inferred from homology"/>
<evidence type="ECO:0000256" key="2">
    <source>
        <dbReference type="ARBA" id="ARBA00012323"/>
    </source>
</evidence>
<dbReference type="GO" id="GO:0005524">
    <property type="term" value="F:ATP binding"/>
    <property type="evidence" value="ECO:0007669"/>
    <property type="project" value="UniProtKB-KW"/>
</dbReference>
<name>W0FK09_9BACT</name>
<dbReference type="SUPFAM" id="SSF53067">
    <property type="entry name" value="Actin-like ATPase domain"/>
    <property type="match status" value="1"/>
</dbReference>
<dbReference type="AlphaFoldDB" id="W0FK09"/>
<dbReference type="NCBIfam" id="TIGR00744">
    <property type="entry name" value="ROK_glcA_fam"/>
    <property type="match status" value="1"/>
</dbReference>
<reference evidence="9" key="1">
    <citation type="journal article" date="2013" name="PLoS ONE">
        <title>Metagenomic insights into the carbohydrate-active enzymes carried by the microorganisms adhering to solid digesta in the rumen of cows.</title>
        <authorList>
            <person name="Wang L."/>
            <person name="Hatem A."/>
            <person name="Catalyurek U.V."/>
            <person name="Morrison M."/>
            <person name="Yu Z."/>
        </authorList>
    </citation>
    <scope>NUCLEOTIDE SEQUENCE</scope>
</reference>
<evidence type="ECO:0000256" key="8">
    <source>
        <dbReference type="ARBA" id="ARBA00032386"/>
    </source>
</evidence>
<dbReference type="InterPro" id="IPR000600">
    <property type="entry name" value="ROK"/>
</dbReference>
<dbReference type="InterPro" id="IPR049874">
    <property type="entry name" value="ROK_cs"/>
</dbReference>
<dbReference type="Pfam" id="PF00480">
    <property type="entry name" value="ROK"/>
    <property type="match status" value="1"/>
</dbReference>
<keyword evidence="5" id="KW-0547">Nucleotide-binding</keyword>
<accession>W0FK09</accession>
<dbReference type="GO" id="GO:0006096">
    <property type="term" value="P:glycolytic process"/>
    <property type="evidence" value="ECO:0007669"/>
    <property type="project" value="InterPro"/>
</dbReference>
<evidence type="ECO:0000313" key="9">
    <source>
        <dbReference type="EMBL" id="AHF25246.1"/>
    </source>
</evidence>
<dbReference type="PANTHER" id="PTHR18964">
    <property type="entry name" value="ROK (REPRESSOR, ORF, KINASE) FAMILY"/>
    <property type="match status" value="1"/>
</dbReference>
<dbReference type="EC" id="2.7.1.2" evidence="2"/>
<keyword evidence="7" id="KW-0067">ATP-binding</keyword>
<protein>
    <recommendedName>
        <fullName evidence="3">Glucokinase</fullName>
        <ecNumber evidence="2">2.7.1.2</ecNumber>
    </recommendedName>
    <alternativeName>
        <fullName evidence="8">Glucose kinase</fullName>
    </alternativeName>
</protein>
<comment type="similarity">
    <text evidence="1">Belongs to the ROK (NagC/XylR) family.</text>
</comment>